<protein>
    <submittedName>
        <fullName evidence="1">Late blight resistance protein R1A-3 isoform X2</fullName>
    </submittedName>
</protein>
<gene>
    <name evidence="1" type="ORF">AAHA92_03665</name>
</gene>
<dbReference type="AlphaFoldDB" id="A0ABD1IKD2"/>
<dbReference type="Proteomes" id="UP001567538">
    <property type="component" value="Unassembled WGS sequence"/>
</dbReference>
<reference evidence="1 2" key="1">
    <citation type="submission" date="2024-06" db="EMBL/GenBank/DDBJ databases">
        <title>A chromosome level genome sequence of Diviner's sage (Salvia divinorum).</title>
        <authorList>
            <person name="Ford S.A."/>
            <person name="Ro D.-K."/>
            <person name="Ness R.W."/>
            <person name="Phillips M.A."/>
        </authorList>
    </citation>
    <scope>NUCLEOTIDE SEQUENCE [LARGE SCALE GENOMIC DNA]</scope>
    <source>
        <strain evidence="1">SAF-2024a</strain>
        <tissue evidence="1">Leaf</tissue>
    </source>
</reference>
<keyword evidence="2" id="KW-1185">Reference proteome</keyword>
<accession>A0ABD1IKD2</accession>
<evidence type="ECO:0000313" key="1">
    <source>
        <dbReference type="EMBL" id="KAL1568278.1"/>
    </source>
</evidence>
<comment type="caution">
    <text evidence="1">The sequence shown here is derived from an EMBL/GenBank/DDBJ whole genome shotgun (WGS) entry which is preliminary data.</text>
</comment>
<sequence>MLSTPQGEGVDGSLLLFTFFTPYREQVLQQLDLQQDLKLVTRELDFATEQAAELMELESVKLAEVEEKRMPAGAPFSSSSIYLVGADADVLQLMDRLTNKESKMGIIPIVGMAGIEAKRITLGLS</sequence>
<evidence type="ECO:0000313" key="2">
    <source>
        <dbReference type="Proteomes" id="UP001567538"/>
    </source>
</evidence>
<proteinExistence type="predicted"/>
<organism evidence="1 2">
    <name type="scientific">Salvia divinorum</name>
    <name type="common">Maria pastora</name>
    <name type="synonym">Diviner's sage</name>
    <dbReference type="NCBI Taxonomy" id="28513"/>
    <lineage>
        <taxon>Eukaryota</taxon>
        <taxon>Viridiplantae</taxon>
        <taxon>Streptophyta</taxon>
        <taxon>Embryophyta</taxon>
        <taxon>Tracheophyta</taxon>
        <taxon>Spermatophyta</taxon>
        <taxon>Magnoliopsida</taxon>
        <taxon>eudicotyledons</taxon>
        <taxon>Gunneridae</taxon>
        <taxon>Pentapetalae</taxon>
        <taxon>asterids</taxon>
        <taxon>lamiids</taxon>
        <taxon>Lamiales</taxon>
        <taxon>Lamiaceae</taxon>
        <taxon>Nepetoideae</taxon>
        <taxon>Mentheae</taxon>
        <taxon>Salviinae</taxon>
        <taxon>Salvia</taxon>
        <taxon>Salvia subgen. Calosphace</taxon>
    </lineage>
</organism>
<dbReference type="EMBL" id="JBEAFC010000002">
    <property type="protein sequence ID" value="KAL1568278.1"/>
    <property type="molecule type" value="Genomic_DNA"/>
</dbReference>
<name>A0ABD1IKD2_SALDI</name>